<dbReference type="Proteomes" id="UP000199399">
    <property type="component" value="Unassembled WGS sequence"/>
</dbReference>
<sequence length="70" mass="7310">MPLYGAALAIFLRVAPSLTKSPTRGGGQAMARRLRLDSGLGLSIALIVFGWRTALEVVAIGVVAGGFLHF</sequence>
<keyword evidence="1" id="KW-0472">Membrane</keyword>
<evidence type="ECO:0000313" key="3">
    <source>
        <dbReference type="Proteomes" id="UP000199399"/>
    </source>
</evidence>
<keyword evidence="3" id="KW-1185">Reference proteome</keyword>
<evidence type="ECO:0000313" key="2">
    <source>
        <dbReference type="EMBL" id="SDF60774.1"/>
    </source>
</evidence>
<dbReference type="EMBL" id="FNBP01000002">
    <property type="protein sequence ID" value="SDF60774.1"/>
    <property type="molecule type" value="Genomic_DNA"/>
</dbReference>
<reference evidence="3" key="1">
    <citation type="submission" date="2016-10" db="EMBL/GenBank/DDBJ databases">
        <authorList>
            <person name="Varghese N."/>
            <person name="Submissions S."/>
        </authorList>
    </citation>
    <scope>NUCLEOTIDE SEQUENCE [LARGE SCALE GENOMIC DNA]</scope>
    <source>
        <strain evidence="3">DSM 16477</strain>
    </source>
</reference>
<dbReference type="AlphaFoldDB" id="A0A1G7MGN5"/>
<keyword evidence="1" id="KW-0812">Transmembrane</keyword>
<name>A0A1G7MGN5_9RHOB</name>
<feature type="transmembrane region" description="Helical" evidence="1">
    <location>
        <begin position="43"/>
        <end position="68"/>
    </location>
</feature>
<dbReference type="STRING" id="218672.SAMN04489759_102555"/>
<gene>
    <name evidence="2" type="ORF">SAMN04489759_102555</name>
</gene>
<accession>A0A1G7MGN5</accession>
<evidence type="ECO:0000256" key="1">
    <source>
        <dbReference type="SAM" id="Phobius"/>
    </source>
</evidence>
<protein>
    <submittedName>
        <fullName evidence="2">Uncharacterized protein</fullName>
    </submittedName>
</protein>
<keyword evidence="1" id="KW-1133">Transmembrane helix</keyword>
<proteinExistence type="predicted"/>
<organism evidence="2 3">
    <name type="scientific">Sulfitobacter delicatus</name>
    <dbReference type="NCBI Taxonomy" id="218672"/>
    <lineage>
        <taxon>Bacteria</taxon>
        <taxon>Pseudomonadati</taxon>
        <taxon>Pseudomonadota</taxon>
        <taxon>Alphaproteobacteria</taxon>
        <taxon>Rhodobacterales</taxon>
        <taxon>Roseobacteraceae</taxon>
        <taxon>Sulfitobacter</taxon>
    </lineage>
</organism>